<gene>
    <name evidence="1" type="ORF">TCZZUYSU_CDS0041</name>
</gene>
<proteinExistence type="predicted"/>
<organism evidence="1">
    <name type="scientific">Salmonella phage vB_SEnST11_KE25</name>
    <dbReference type="NCBI Taxonomy" id="3161176"/>
    <lineage>
        <taxon>Viruses</taxon>
        <taxon>Duplodnaviria</taxon>
        <taxon>Heunggongvirae</taxon>
        <taxon>Uroviricota</taxon>
        <taxon>Caudoviricetes</taxon>
        <taxon>Rosemountvirus</taxon>
    </lineage>
</organism>
<evidence type="ECO:0000313" key="1">
    <source>
        <dbReference type="EMBL" id="XCH40812.1"/>
    </source>
</evidence>
<accession>A0AAU8GH20</accession>
<protein>
    <submittedName>
        <fullName evidence="1">Uncharacterized protein</fullName>
    </submittedName>
</protein>
<name>A0AAU8GH20_9CAUD</name>
<reference evidence="1" key="1">
    <citation type="submission" date="2024-05" db="EMBL/GenBank/DDBJ databases">
        <authorList>
            <person name="Mugo M.M."/>
            <person name="Musyoki A.M."/>
            <person name="Makumi A.M."/>
            <person name="Mutai I."/>
            <person name="Drechsel O."/>
            <person name="Kering K.K."/>
            <person name="Muturi P."/>
            <person name="Mbae C.K."/>
            <person name="Kariuki S.M."/>
        </authorList>
    </citation>
    <scope>NUCLEOTIDE SEQUENCE</scope>
</reference>
<dbReference type="EMBL" id="PP856724">
    <property type="protein sequence ID" value="XCH40812.1"/>
    <property type="molecule type" value="Genomic_DNA"/>
</dbReference>
<sequence>MCYNPVLGNTKLEQHDVEQLVGKVPVDWADYRLDNCHSQYIVLERLRNSGRYFFFFSNVNSCNL</sequence>